<dbReference type="GO" id="GO:0006950">
    <property type="term" value="P:response to stress"/>
    <property type="evidence" value="ECO:0007669"/>
    <property type="project" value="TreeGrafter"/>
</dbReference>
<dbReference type="InterPro" id="IPR036388">
    <property type="entry name" value="WH-like_DNA-bd_sf"/>
</dbReference>
<dbReference type="SUPFAM" id="SSF46785">
    <property type="entry name" value="Winged helix' DNA-binding domain"/>
    <property type="match status" value="1"/>
</dbReference>
<reference evidence="2 3" key="1">
    <citation type="submission" date="2015-05" db="EMBL/GenBank/DDBJ databases">
        <title>Draft genome sequence of Microvirga vignae strain BR3299, a novel nitrogen fixing bacteria isolated from Brazil semi-aired region.</title>
        <authorList>
            <person name="Zilli J.E."/>
            <person name="Passos S.R."/>
            <person name="Leite J."/>
            <person name="Baldani J.I."/>
            <person name="Xavier G.R."/>
            <person name="Rumjaneck N.G."/>
            <person name="Simoes-Araujo J.L."/>
        </authorList>
    </citation>
    <scope>NUCLEOTIDE SEQUENCE [LARGE SCALE GENOMIC DNA]</scope>
    <source>
        <strain evidence="2 3">BR3299</strain>
    </source>
</reference>
<dbReference type="Proteomes" id="UP000035489">
    <property type="component" value="Unassembled WGS sequence"/>
</dbReference>
<dbReference type="AlphaFoldDB" id="A0A0H1R655"/>
<dbReference type="SMART" id="SM00347">
    <property type="entry name" value="HTH_MARR"/>
    <property type="match status" value="1"/>
</dbReference>
<dbReference type="GO" id="GO:0003700">
    <property type="term" value="F:DNA-binding transcription factor activity"/>
    <property type="evidence" value="ECO:0007669"/>
    <property type="project" value="InterPro"/>
</dbReference>
<evidence type="ECO:0000313" key="3">
    <source>
        <dbReference type="Proteomes" id="UP000035489"/>
    </source>
</evidence>
<protein>
    <recommendedName>
        <fullName evidence="1">HTH marR-type domain-containing protein</fullName>
    </recommendedName>
</protein>
<dbReference type="PANTHER" id="PTHR33164">
    <property type="entry name" value="TRANSCRIPTIONAL REGULATOR, MARR FAMILY"/>
    <property type="match status" value="1"/>
</dbReference>
<name>A0A0H1R655_9HYPH</name>
<dbReference type="Pfam" id="PF01047">
    <property type="entry name" value="MarR"/>
    <property type="match status" value="1"/>
</dbReference>
<evidence type="ECO:0000259" key="1">
    <source>
        <dbReference type="PROSITE" id="PS50995"/>
    </source>
</evidence>
<feature type="domain" description="HTH marR-type" evidence="1">
    <location>
        <begin position="23"/>
        <end position="155"/>
    </location>
</feature>
<dbReference type="Gene3D" id="1.10.10.10">
    <property type="entry name" value="Winged helix-like DNA-binding domain superfamily/Winged helix DNA-binding domain"/>
    <property type="match status" value="1"/>
</dbReference>
<dbReference type="EMBL" id="LCYG01000081">
    <property type="protein sequence ID" value="KLK90509.1"/>
    <property type="molecule type" value="Genomic_DNA"/>
</dbReference>
<dbReference type="OrthoDB" id="2287011at2"/>
<dbReference type="STRING" id="1225564.AA309_25195"/>
<organism evidence="2 3">
    <name type="scientific">Microvirga vignae</name>
    <dbReference type="NCBI Taxonomy" id="1225564"/>
    <lineage>
        <taxon>Bacteria</taxon>
        <taxon>Pseudomonadati</taxon>
        <taxon>Pseudomonadota</taxon>
        <taxon>Alphaproteobacteria</taxon>
        <taxon>Hyphomicrobiales</taxon>
        <taxon>Methylobacteriaceae</taxon>
        <taxon>Microvirga</taxon>
    </lineage>
</organism>
<dbReference type="InterPro" id="IPR000835">
    <property type="entry name" value="HTH_MarR-typ"/>
</dbReference>
<dbReference type="InterPro" id="IPR039422">
    <property type="entry name" value="MarR/SlyA-like"/>
</dbReference>
<comment type="caution">
    <text evidence="2">The sequence shown here is derived from an EMBL/GenBank/DDBJ whole genome shotgun (WGS) entry which is preliminary data.</text>
</comment>
<keyword evidence="3" id="KW-1185">Reference proteome</keyword>
<sequence length="156" mass="17692">MNQDEYFNVHDDVPLEITCYILDHCLGLHLQRAARVVARRLDEALRPLDLTNGQFELLALLRQTPAQGIASVAERLGRDRTTITAILKPLKQRGLVAVTVNPDDSRGRRLSLTRAGRDLLAAAIPHWGRFHLRMDHLFANDEVDLLRRSLTTLSRI</sequence>
<gene>
    <name evidence="2" type="ORF">AA309_25195</name>
</gene>
<dbReference type="PATRIC" id="fig|1225564.3.peg.6590"/>
<dbReference type="InterPro" id="IPR036390">
    <property type="entry name" value="WH_DNA-bd_sf"/>
</dbReference>
<proteinExistence type="predicted"/>
<dbReference type="PANTHER" id="PTHR33164:SF105">
    <property type="entry name" value="TRANSCRIPTIONAL REPRESSOR PROTEIN-RELATED"/>
    <property type="match status" value="1"/>
</dbReference>
<dbReference type="PROSITE" id="PS50995">
    <property type="entry name" value="HTH_MARR_2"/>
    <property type="match status" value="1"/>
</dbReference>
<accession>A0A0H1R655</accession>
<evidence type="ECO:0000313" key="2">
    <source>
        <dbReference type="EMBL" id="KLK90509.1"/>
    </source>
</evidence>